<dbReference type="RefSeq" id="WP_073208297.1">
    <property type="nucleotide sequence ID" value="NZ_FRCL01000005.1"/>
</dbReference>
<dbReference type="AlphaFoldDB" id="A0A1M7K790"/>
<dbReference type="EMBL" id="FRCL01000005">
    <property type="protein sequence ID" value="SHM61169.1"/>
    <property type="molecule type" value="Genomic_DNA"/>
</dbReference>
<protein>
    <submittedName>
        <fullName evidence="1">Uncharacterized protein</fullName>
    </submittedName>
</protein>
<reference evidence="2" key="1">
    <citation type="submission" date="2016-11" db="EMBL/GenBank/DDBJ databases">
        <authorList>
            <person name="Varghese N."/>
            <person name="Submissions S."/>
        </authorList>
    </citation>
    <scope>NUCLEOTIDE SEQUENCE [LARGE SCALE GENOMIC DNA]</scope>
    <source>
        <strain evidence="2">CGMCC 1.2749</strain>
    </source>
</reference>
<dbReference type="OrthoDB" id="6398067at2"/>
<dbReference type="Proteomes" id="UP000184092">
    <property type="component" value="Unassembled WGS sequence"/>
</dbReference>
<evidence type="ECO:0000313" key="1">
    <source>
        <dbReference type="EMBL" id="SHM61169.1"/>
    </source>
</evidence>
<keyword evidence="2" id="KW-1185">Reference proteome</keyword>
<sequence length="219" mass="25836">MNDKIDIFESIKSDAINELSPEILETGLDYLTDSEVLKDIPIFGIAFKSYNLYQRVTETFFIKKLLKFLFELREIPLLEREKFIKKLEINQETNKAGEKLLITINRLNDIDKAEIIGRLFKKTILGKIEFEDFSRLTHIIDNAYIHDLKLLKNNIYLRYVNDDIKSSLHQVGLLNQNISDVERQKRFLERVGSKSDVQPKFEYKVNQYCEILVEHGFKE</sequence>
<proteinExistence type="predicted"/>
<dbReference type="STRING" id="178356.SAMN05216269_105215"/>
<gene>
    <name evidence="1" type="ORF">SAMN05216269_105215</name>
</gene>
<evidence type="ECO:0000313" key="2">
    <source>
        <dbReference type="Proteomes" id="UP000184092"/>
    </source>
</evidence>
<organism evidence="1 2">
    <name type="scientific">Flavobacterium xinjiangense</name>
    <dbReference type="NCBI Taxonomy" id="178356"/>
    <lineage>
        <taxon>Bacteria</taxon>
        <taxon>Pseudomonadati</taxon>
        <taxon>Bacteroidota</taxon>
        <taxon>Flavobacteriia</taxon>
        <taxon>Flavobacteriales</taxon>
        <taxon>Flavobacteriaceae</taxon>
        <taxon>Flavobacterium</taxon>
    </lineage>
</organism>
<accession>A0A1M7K790</accession>
<name>A0A1M7K790_9FLAO</name>